<reference evidence="2" key="1">
    <citation type="submission" date="2020-09" db="EMBL/GenBank/DDBJ databases">
        <title>Secondary metabolite and genome analysis of marine Streptomyces chumphonensis KK1-2T.</title>
        <authorList>
            <person name="Phongsopitanun W."/>
            <person name="Kanchanasin P."/>
            <person name="Pittayakhajonwut P."/>
            <person name="Suwanborirux K."/>
            <person name="Tanasupawat S."/>
        </authorList>
    </citation>
    <scope>NUCLEOTIDE SEQUENCE</scope>
    <source>
        <strain evidence="2">KK1-2</strain>
    </source>
</reference>
<feature type="domain" description="Enoyl reductase (ER)" evidence="1">
    <location>
        <begin position="10"/>
        <end position="303"/>
    </location>
</feature>
<evidence type="ECO:0000313" key="3">
    <source>
        <dbReference type="Proteomes" id="UP000632289"/>
    </source>
</evidence>
<dbReference type="Pfam" id="PF08240">
    <property type="entry name" value="ADH_N"/>
    <property type="match status" value="1"/>
</dbReference>
<dbReference type="SMART" id="SM00829">
    <property type="entry name" value="PKS_ER"/>
    <property type="match status" value="1"/>
</dbReference>
<accession>A0A927IAY8</accession>
<dbReference type="InterPro" id="IPR013154">
    <property type="entry name" value="ADH-like_N"/>
</dbReference>
<dbReference type="SUPFAM" id="SSF50129">
    <property type="entry name" value="GroES-like"/>
    <property type="match status" value="1"/>
</dbReference>
<gene>
    <name evidence="2" type="ORF">IF129_01675</name>
</gene>
<keyword evidence="3" id="KW-1185">Reference proteome</keyword>
<dbReference type="Pfam" id="PF13602">
    <property type="entry name" value="ADH_zinc_N_2"/>
    <property type="match status" value="1"/>
</dbReference>
<dbReference type="Gene3D" id="3.40.50.720">
    <property type="entry name" value="NAD(P)-binding Rossmann-like Domain"/>
    <property type="match status" value="1"/>
</dbReference>
<dbReference type="InterPro" id="IPR002364">
    <property type="entry name" value="Quin_OxRdtase/zeta-crystal_CS"/>
</dbReference>
<dbReference type="InterPro" id="IPR011032">
    <property type="entry name" value="GroES-like_sf"/>
</dbReference>
<dbReference type="GO" id="GO:0008270">
    <property type="term" value="F:zinc ion binding"/>
    <property type="evidence" value="ECO:0007669"/>
    <property type="project" value="InterPro"/>
</dbReference>
<dbReference type="RefSeq" id="WP_191208222.1">
    <property type="nucleotide sequence ID" value="NZ_BAABKL010000039.1"/>
</dbReference>
<dbReference type="PANTHER" id="PTHR44013">
    <property type="entry name" value="ZINC-TYPE ALCOHOL DEHYDROGENASE-LIKE PROTEIN C16A3.02C"/>
    <property type="match status" value="1"/>
</dbReference>
<dbReference type="Proteomes" id="UP000632289">
    <property type="component" value="Unassembled WGS sequence"/>
</dbReference>
<evidence type="ECO:0000259" key="1">
    <source>
        <dbReference type="SMART" id="SM00829"/>
    </source>
</evidence>
<sequence>MRAMTYDRFGGTEVLSGTRRPLPRVAPGEVLVRVRCAAVNPVDWKIMSGGLKDMIDTVFPVVPGWDVAGVVEQVGIDVPECAVGDEVIAYARKDHVHGGTFAEYVSVPVRCLAPRPAALSWEQSAGLPLAGLTAYQTLVRLGTGEGDTVLIHNAAGGVGSLAVQIARTLGARVIGTASPTNHDRLRELGAEPVAYGEGLVERVRAIAPQGADVVADFVGGVVDATVGALAEGGRHASVADPAVLERGGQWMWVRPSRADLSALAALADEGRLTVPVAEVFPLDRLAEAFALNQAGHTHGKIVVTP</sequence>
<organism evidence="2 3">
    <name type="scientific">Streptomyces chumphonensis</name>
    <dbReference type="NCBI Taxonomy" id="1214925"/>
    <lineage>
        <taxon>Bacteria</taxon>
        <taxon>Bacillati</taxon>
        <taxon>Actinomycetota</taxon>
        <taxon>Actinomycetes</taxon>
        <taxon>Kitasatosporales</taxon>
        <taxon>Streptomycetaceae</taxon>
        <taxon>Streptomyces</taxon>
    </lineage>
</organism>
<dbReference type="InterPro" id="IPR020843">
    <property type="entry name" value="ER"/>
</dbReference>
<dbReference type="InterPro" id="IPR052733">
    <property type="entry name" value="Chloroplast_QOR"/>
</dbReference>
<dbReference type="CDD" id="cd05289">
    <property type="entry name" value="MDR_like_2"/>
    <property type="match status" value="1"/>
</dbReference>
<evidence type="ECO:0000313" key="2">
    <source>
        <dbReference type="EMBL" id="MBD3930285.1"/>
    </source>
</evidence>
<dbReference type="SUPFAM" id="SSF51735">
    <property type="entry name" value="NAD(P)-binding Rossmann-fold domains"/>
    <property type="match status" value="1"/>
</dbReference>
<dbReference type="Gene3D" id="3.90.180.10">
    <property type="entry name" value="Medium-chain alcohol dehydrogenases, catalytic domain"/>
    <property type="match status" value="1"/>
</dbReference>
<proteinExistence type="predicted"/>
<dbReference type="AlphaFoldDB" id="A0A927IAY8"/>
<protein>
    <submittedName>
        <fullName evidence="2">NADP-dependent oxidoreductase</fullName>
    </submittedName>
</protein>
<dbReference type="GO" id="GO:0016491">
    <property type="term" value="F:oxidoreductase activity"/>
    <property type="evidence" value="ECO:0007669"/>
    <property type="project" value="InterPro"/>
</dbReference>
<dbReference type="EMBL" id="JACXYU010000001">
    <property type="protein sequence ID" value="MBD3930285.1"/>
    <property type="molecule type" value="Genomic_DNA"/>
</dbReference>
<name>A0A927IAY8_9ACTN</name>
<dbReference type="PROSITE" id="PS01162">
    <property type="entry name" value="QOR_ZETA_CRYSTAL"/>
    <property type="match status" value="1"/>
</dbReference>
<dbReference type="InterPro" id="IPR036291">
    <property type="entry name" value="NAD(P)-bd_dom_sf"/>
</dbReference>
<dbReference type="PANTHER" id="PTHR44013:SF1">
    <property type="entry name" value="ZINC-TYPE ALCOHOL DEHYDROGENASE-LIKE PROTEIN C16A3.02C"/>
    <property type="match status" value="1"/>
</dbReference>
<comment type="caution">
    <text evidence="2">The sequence shown here is derived from an EMBL/GenBank/DDBJ whole genome shotgun (WGS) entry which is preliminary data.</text>
</comment>